<dbReference type="SMART" id="SM00434">
    <property type="entry name" value="TOP4c"/>
    <property type="match status" value="1"/>
</dbReference>
<evidence type="ECO:0000313" key="11">
    <source>
        <dbReference type="Proteomes" id="UP000305709"/>
    </source>
</evidence>
<sequence length="782" mass="85701">MTDEPPIPEGADDGAEATLLVTEPLRRAIGERYLTYALSTIMHRALPDARDGLKPVHRRILFAMRELRLTPTSGFRKSAKISGDVMGNYHPHGDAAIYDAMARLAQDFNVRYPLVEGQGNFGNIDGDNPAAARYTEARLTPLGEALMEGLDEDAVDLRPNYDGTLLEPVVLPAPVPHLLANGSSGIAVGMATSIPPHNLDELLGACLEMIKKPDLGDEKLLELIPGPDFPTGGVLVEPPEGIAQAYRTGRGAFRLRARWMVEEQGRGVRQIVVTEIPYQVQKSKLIEKLAEIVQTKKIPALADVRDESADDVRIVLEPKSRSVDPEMLMGMLFRQSDLEVRVPLNMNVLIDGLTPKVCSLREVLRAFLDHRRDVLLRRSQHRLEKIDRRLEVLGGLLIAYLNLDRVIDIIRYDEDPKAALQAEDWDKPRARARSEADYVSPLPAKGEVVIPPGVGMTEVQAEAILNMRLRSLRRLEEMQLIAERDALLAERGTLLALLEDEGLQWKAISADLKESRKRFGAKAPGGARRTTLAVAAETADIAPESMIEREPVTVVLSEMGWVRAMKGHVEGEGLRYKDGDKARFLLRAETTDKLLVLGANGRMFTVPVASLPGGRGMGEPLRLMIDLDAPVVGVRLHRPGGRLIVASDAGDGFILSEDEALAQTRAGRVVLNLPEGAKAGHMVPVAGDHVACIGQNRKMLVFPVAELPEMGRGKGVRLQAFKDGGLSDLVTLNLAEGLTWSLEGGKTRREPDLSEWLGKRGQAGRMAPRGFPRDNRFALPVG</sequence>
<evidence type="ECO:0000256" key="3">
    <source>
        <dbReference type="ARBA" id="ARBA00023029"/>
    </source>
</evidence>
<comment type="catalytic activity">
    <reaction evidence="1 7 8">
        <text>ATP-dependent breakage, passage and rejoining of double-stranded DNA.</text>
        <dbReference type="EC" id="5.6.2.2"/>
    </reaction>
</comment>
<dbReference type="AlphaFoldDB" id="A0A5C4N861"/>
<dbReference type="InterPro" id="IPR013757">
    <property type="entry name" value="Topo_IIA_A_a_sf"/>
</dbReference>
<dbReference type="GO" id="GO:0009330">
    <property type="term" value="C:DNA topoisomerase type II (double strand cut, ATP-hydrolyzing) complex"/>
    <property type="evidence" value="ECO:0007669"/>
    <property type="project" value="TreeGrafter"/>
</dbReference>
<dbReference type="GO" id="GO:0019897">
    <property type="term" value="C:extrinsic component of plasma membrane"/>
    <property type="evidence" value="ECO:0007669"/>
    <property type="project" value="UniProtKB-UniRule"/>
</dbReference>
<comment type="function">
    <text evidence="7">Topoisomerase IV is essential for chromosome segregation. It relaxes supercoiled DNA. Performs the decatenation events required during the replication of a circular DNA molecule.</text>
</comment>
<dbReference type="PANTHER" id="PTHR43493">
    <property type="entry name" value="DNA GYRASE/TOPOISOMERASE SUBUNIT A"/>
    <property type="match status" value="1"/>
</dbReference>
<dbReference type="Pfam" id="PF03989">
    <property type="entry name" value="DNA_gyraseA_C"/>
    <property type="match status" value="1"/>
</dbReference>
<comment type="similarity">
    <text evidence="7">Belongs to the type II topoisomerase GyrA/ParC subunit family. ParC type 1 subfamily.</text>
</comment>
<accession>A0A5C4N861</accession>
<dbReference type="RefSeq" id="WP_139082122.1">
    <property type="nucleotide sequence ID" value="NZ_VDFV01000019.1"/>
</dbReference>
<dbReference type="CDD" id="cd00187">
    <property type="entry name" value="TOP4c"/>
    <property type="match status" value="1"/>
</dbReference>
<dbReference type="InterPro" id="IPR013760">
    <property type="entry name" value="Topo_IIA-like_dom_sf"/>
</dbReference>
<dbReference type="InterPro" id="IPR035516">
    <property type="entry name" value="Gyrase/topoIV_suA_C"/>
</dbReference>
<dbReference type="GO" id="GO:0003677">
    <property type="term" value="F:DNA binding"/>
    <property type="evidence" value="ECO:0007669"/>
    <property type="project" value="UniProtKB-UniRule"/>
</dbReference>
<comment type="subunit">
    <text evidence="7">Heterotetramer composed of ParC and ParE.</text>
</comment>
<feature type="site" description="Interaction with DNA" evidence="7">
    <location>
        <position position="54"/>
    </location>
</feature>
<proteinExistence type="inferred from homology"/>
<dbReference type="HAMAP" id="MF_00936">
    <property type="entry name" value="ParC_type1"/>
    <property type="match status" value="1"/>
</dbReference>
<dbReference type="GO" id="GO:0007059">
    <property type="term" value="P:chromosome segregation"/>
    <property type="evidence" value="ECO:0007669"/>
    <property type="project" value="UniProtKB-UniRule"/>
</dbReference>
<dbReference type="InterPro" id="IPR005742">
    <property type="entry name" value="TopoIV_A_Gneg"/>
</dbReference>
<dbReference type="SUPFAM" id="SSF101904">
    <property type="entry name" value="GyrA/ParC C-terminal domain-like"/>
    <property type="match status" value="1"/>
</dbReference>
<feature type="active site" description="O-(5'-phospho-DNA)-tyrosine intermediate" evidence="7 8">
    <location>
        <position position="134"/>
    </location>
</feature>
<evidence type="ECO:0000256" key="6">
    <source>
        <dbReference type="ARBA" id="ARBA00023235"/>
    </source>
</evidence>
<dbReference type="GO" id="GO:0005694">
    <property type="term" value="C:chromosome"/>
    <property type="evidence" value="ECO:0007669"/>
    <property type="project" value="InterPro"/>
</dbReference>
<keyword evidence="11" id="KW-1185">Reference proteome</keyword>
<dbReference type="PROSITE" id="PS52040">
    <property type="entry name" value="TOPO_IIA"/>
    <property type="match status" value="1"/>
</dbReference>
<dbReference type="InterPro" id="IPR050220">
    <property type="entry name" value="Type_II_DNA_Topoisomerases"/>
</dbReference>
<feature type="site" description="Transition state stabilizer" evidence="7">
    <location>
        <position position="133"/>
    </location>
</feature>
<dbReference type="Pfam" id="PF00521">
    <property type="entry name" value="DNA_topoisoIV"/>
    <property type="match status" value="1"/>
</dbReference>
<feature type="site" description="Interaction with DNA" evidence="7">
    <location>
        <position position="92"/>
    </location>
</feature>
<reference evidence="10 11" key="1">
    <citation type="submission" date="2019-06" db="EMBL/GenBank/DDBJ databases">
        <authorList>
            <person name="Jiang L."/>
        </authorList>
    </citation>
    <scope>NUCLEOTIDE SEQUENCE [LARGE SCALE GENOMIC DNA]</scope>
    <source>
        <strain evidence="10 11">YIM 48858</strain>
    </source>
</reference>
<dbReference type="Gene3D" id="3.90.199.10">
    <property type="entry name" value="Topoisomerase II, domain 5"/>
    <property type="match status" value="1"/>
</dbReference>
<dbReference type="Proteomes" id="UP000305709">
    <property type="component" value="Unassembled WGS sequence"/>
</dbReference>
<name>A0A5C4N861_9RHOB</name>
<evidence type="ECO:0000256" key="2">
    <source>
        <dbReference type="ARBA" id="ARBA00022475"/>
    </source>
</evidence>
<dbReference type="GO" id="GO:0003918">
    <property type="term" value="F:DNA topoisomerase type II (double strand cut, ATP-hydrolyzing) activity"/>
    <property type="evidence" value="ECO:0007669"/>
    <property type="project" value="UniProtKB-UniRule"/>
</dbReference>
<keyword evidence="4 7" id="KW-0238">DNA-binding</keyword>
<evidence type="ECO:0000256" key="8">
    <source>
        <dbReference type="PROSITE-ProRule" id="PRU01384"/>
    </source>
</evidence>
<keyword evidence="5 7" id="KW-0472">Membrane</keyword>
<keyword evidence="3 7" id="KW-0799">Topoisomerase</keyword>
<dbReference type="InterPro" id="IPR002205">
    <property type="entry name" value="Topo_IIA_dom_A"/>
</dbReference>
<dbReference type="Gene3D" id="1.10.268.10">
    <property type="entry name" value="Topoisomerase, domain 3"/>
    <property type="match status" value="1"/>
</dbReference>
<feature type="site" description="Interaction with DNA" evidence="7">
    <location>
        <position position="90"/>
    </location>
</feature>
<comment type="subcellular location">
    <subcellularLocation>
        <location evidence="7">Cell membrane</location>
        <topology evidence="7">Peripheral membrane protein</topology>
    </subcellularLocation>
</comment>
<dbReference type="SUPFAM" id="SSF56719">
    <property type="entry name" value="Type II DNA topoisomerase"/>
    <property type="match status" value="1"/>
</dbReference>
<keyword evidence="6 7" id="KW-0413">Isomerase</keyword>
<dbReference type="Gene3D" id="2.120.10.90">
    <property type="entry name" value="DNA gyrase/topoisomerase IV, subunit A, C-terminal"/>
    <property type="match status" value="1"/>
</dbReference>
<dbReference type="NCBIfam" id="NF004044">
    <property type="entry name" value="PRK05561.1"/>
    <property type="match status" value="1"/>
</dbReference>
<evidence type="ECO:0000256" key="7">
    <source>
        <dbReference type="HAMAP-Rule" id="MF_00936"/>
    </source>
</evidence>
<gene>
    <name evidence="7" type="primary">parC</name>
    <name evidence="10" type="ORF">FHG71_13015</name>
</gene>
<feature type="domain" description="Topo IIA-type catalytic" evidence="9">
    <location>
        <begin position="46"/>
        <end position="541"/>
    </location>
</feature>
<evidence type="ECO:0000259" key="9">
    <source>
        <dbReference type="PROSITE" id="PS52040"/>
    </source>
</evidence>
<organism evidence="10 11">
    <name type="scientific">Rubellimicrobium roseum</name>
    <dbReference type="NCBI Taxonomy" id="687525"/>
    <lineage>
        <taxon>Bacteria</taxon>
        <taxon>Pseudomonadati</taxon>
        <taxon>Pseudomonadota</taxon>
        <taxon>Alphaproteobacteria</taxon>
        <taxon>Rhodobacterales</taxon>
        <taxon>Roseobacteraceae</taxon>
        <taxon>Rubellimicrobium</taxon>
    </lineage>
</organism>
<dbReference type="EC" id="5.6.2.2" evidence="7"/>
<dbReference type="PANTHER" id="PTHR43493:SF1">
    <property type="entry name" value="DNA TOPOISOMERASE 4 SUBUNIT A"/>
    <property type="match status" value="1"/>
</dbReference>
<dbReference type="GO" id="GO:0005524">
    <property type="term" value="F:ATP binding"/>
    <property type="evidence" value="ECO:0007669"/>
    <property type="project" value="InterPro"/>
</dbReference>
<evidence type="ECO:0000256" key="1">
    <source>
        <dbReference type="ARBA" id="ARBA00000185"/>
    </source>
</evidence>
<dbReference type="OrthoDB" id="9806486at2"/>
<dbReference type="InterPro" id="IPR006691">
    <property type="entry name" value="GyrA/parC_rep"/>
</dbReference>
<comment type="caution">
    <text evidence="10">The sequence shown here is derived from an EMBL/GenBank/DDBJ whole genome shotgun (WGS) entry which is preliminary data.</text>
</comment>
<keyword evidence="2 7" id="KW-1003">Cell membrane</keyword>
<protein>
    <recommendedName>
        <fullName evidence="7">DNA topoisomerase 4 subunit A</fullName>
        <ecNumber evidence="7">5.6.2.2</ecNumber>
    </recommendedName>
    <alternativeName>
        <fullName evidence="7">Topoisomerase IV subunit A</fullName>
    </alternativeName>
</protein>
<evidence type="ECO:0000256" key="5">
    <source>
        <dbReference type="ARBA" id="ARBA00023136"/>
    </source>
</evidence>
<dbReference type="Gene3D" id="3.30.1360.40">
    <property type="match status" value="1"/>
</dbReference>
<dbReference type="GO" id="GO:0006265">
    <property type="term" value="P:DNA topological change"/>
    <property type="evidence" value="ECO:0007669"/>
    <property type="project" value="UniProtKB-UniRule"/>
</dbReference>
<dbReference type="GO" id="GO:0005737">
    <property type="term" value="C:cytoplasm"/>
    <property type="evidence" value="ECO:0007669"/>
    <property type="project" value="TreeGrafter"/>
</dbReference>
<dbReference type="EMBL" id="VDFV01000019">
    <property type="protein sequence ID" value="TNC70310.1"/>
    <property type="molecule type" value="Genomic_DNA"/>
</dbReference>
<evidence type="ECO:0000313" key="10">
    <source>
        <dbReference type="EMBL" id="TNC70310.1"/>
    </source>
</evidence>
<dbReference type="InterPro" id="IPR013758">
    <property type="entry name" value="Topo_IIA_A/C_ab"/>
</dbReference>
<evidence type="ECO:0000256" key="4">
    <source>
        <dbReference type="ARBA" id="ARBA00023125"/>
    </source>
</evidence>